<dbReference type="InterPro" id="IPR023808">
    <property type="entry name" value="Nitrile_Hydratase_acc_put"/>
</dbReference>
<evidence type="ECO:0000256" key="1">
    <source>
        <dbReference type="SAM" id="MobiDB-lite"/>
    </source>
</evidence>
<sequence>MKSCETNSTESIIAYMPEETSPPRKNGELDFQEPWERLSFGMALAMYEEKNFTSWEDFRSRLIQQIAVWEKENDGQRDNPNWNYYEHWMKALERLVVETGMLDKREVEARASEFRTGERDEVFY</sequence>
<accession>A0ABV8B1F4</accession>
<evidence type="ECO:0000259" key="2">
    <source>
        <dbReference type="Pfam" id="PF21006"/>
    </source>
</evidence>
<dbReference type="NCBIfam" id="TIGR03889">
    <property type="entry name" value="nitrile_acc"/>
    <property type="match status" value="1"/>
</dbReference>
<organism evidence="3 4">
    <name type="scientific">Bacillus songklensis</name>
    <dbReference type="NCBI Taxonomy" id="1069116"/>
    <lineage>
        <taxon>Bacteria</taxon>
        <taxon>Bacillati</taxon>
        <taxon>Bacillota</taxon>
        <taxon>Bacilli</taxon>
        <taxon>Bacillales</taxon>
        <taxon>Bacillaceae</taxon>
        <taxon>Bacillus</taxon>
    </lineage>
</organism>
<dbReference type="RefSeq" id="WP_377913961.1">
    <property type="nucleotide sequence ID" value="NZ_JBHRZT010000031.1"/>
</dbReference>
<reference evidence="4" key="1">
    <citation type="journal article" date="2019" name="Int. J. Syst. Evol. Microbiol.">
        <title>The Global Catalogue of Microorganisms (GCM) 10K type strain sequencing project: providing services to taxonomists for standard genome sequencing and annotation.</title>
        <authorList>
            <consortium name="The Broad Institute Genomics Platform"/>
            <consortium name="The Broad Institute Genome Sequencing Center for Infectious Disease"/>
            <person name="Wu L."/>
            <person name="Ma J."/>
        </authorList>
    </citation>
    <scope>NUCLEOTIDE SEQUENCE [LARGE SCALE GENOMIC DNA]</scope>
    <source>
        <strain evidence="4">CCUG 61889</strain>
    </source>
</reference>
<protein>
    <submittedName>
        <fullName evidence="3">Nitrile hydratase accessory protein</fullName>
    </submittedName>
</protein>
<dbReference type="Pfam" id="PF21006">
    <property type="entry name" value="NHase_beta_N"/>
    <property type="match status" value="1"/>
</dbReference>
<gene>
    <name evidence="3" type="ORF">ACFOU2_07985</name>
</gene>
<comment type="caution">
    <text evidence="3">The sequence shown here is derived from an EMBL/GenBank/DDBJ whole genome shotgun (WGS) entry which is preliminary data.</text>
</comment>
<keyword evidence="4" id="KW-1185">Reference proteome</keyword>
<feature type="compositionally biased region" description="Polar residues" evidence="1">
    <location>
        <begin position="1"/>
        <end position="11"/>
    </location>
</feature>
<feature type="domain" description="Nitrile hydratase beta subunit-like N-terminal" evidence="2">
    <location>
        <begin position="28"/>
        <end position="117"/>
    </location>
</feature>
<feature type="region of interest" description="Disordered" evidence="1">
    <location>
        <begin position="1"/>
        <end position="29"/>
    </location>
</feature>
<dbReference type="SUPFAM" id="SSF50090">
    <property type="entry name" value="Electron transport accessory proteins"/>
    <property type="match status" value="1"/>
</dbReference>
<dbReference type="EMBL" id="JBHRZT010000031">
    <property type="protein sequence ID" value="MFC3883459.1"/>
    <property type="molecule type" value="Genomic_DNA"/>
</dbReference>
<name>A0ABV8B1F4_9BACI</name>
<dbReference type="InterPro" id="IPR008990">
    <property type="entry name" value="Elect_transpt_acc-like_dom_sf"/>
</dbReference>
<evidence type="ECO:0000313" key="3">
    <source>
        <dbReference type="EMBL" id="MFC3883459.1"/>
    </source>
</evidence>
<dbReference type="Gene3D" id="1.10.472.20">
    <property type="entry name" value="Nitrile hydratase, beta subunit"/>
    <property type="match status" value="1"/>
</dbReference>
<dbReference type="InterPro" id="IPR049054">
    <property type="entry name" value="CN_hydtase_beta-like_N"/>
</dbReference>
<proteinExistence type="predicted"/>
<evidence type="ECO:0000313" key="4">
    <source>
        <dbReference type="Proteomes" id="UP001595752"/>
    </source>
</evidence>
<dbReference type="Proteomes" id="UP001595752">
    <property type="component" value="Unassembled WGS sequence"/>
</dbReference>
<dbReference type="InterPro" id="IPR042262">
    <property type="entry name" value="CN_hydtase_beta_C"/>
</dbReference>